<reference evidence="1 2" key="1">
    <citation type="journal article" date="2016" name="FEMS Microbiol. Lett.">
        <title>Characterization of LysPBC4, a novel Bacillus cereus-specific endolysin of bacteriophage PBC4.</title>
        <authorList>
            <person name="Na H."/>
            <person name="Kong M."/>
            <person name="Ryu S."/>
        </authorList>
    </citation>
    <scope>NUCLEOTIDE SEQUENCE [LARGE SCALE GENOMIC DNA]</scope>
</reference>
<keyword evidence="2" id="KW-1185">Reference proteome</keyword>
<evidence type="ECO:0000313" key="2">
    <source>
        <dbReference type="Proteomes" id="UP000224963"/>
    </source>
</evidence>
<proteinExistence type="predicted"/>
<gene>
    <name evidence="1" type="ORF">PBC4_085</name>
</gene>
<protein>
    <submittedName>
        <fullName evidence="1">Uncharacterized protein</fullName>
    </submittedName>
</protein>
<organism evidence="1 2">
    <name type="scientific">Bacillus phage PBC4</name>
    <dbReference type="NCBI Taxonomy" id="1675028"/>
    <lineage>
        <taxon>Viruses</taxon>
        <taxon>Duplodnaviria</taxon>
        <taxon>Heunggongvirae</taxon>
        <taxon>Uroviricota</taxon>
        <taxon>Caudoviricetes</taxon>
        <taxon>Sejongvirinae</taxon>
        <taxon>Yihwangvirus</taxon>
        <taxon>Yihwangvirus PBC4</taxon>
    </lineage>
</organism>
<dbReference type="EMBL" id="KT070866">
    <property type="protein sequence ID" value="AKQ08277.1"/>
    <property type="molecule type" value="Genomic_DNA"/>
</dbReference>
<accession>A0A1D6X8D2</accession>
<sequence length="117" mass="13557">MKVIKGNSNKSQITRGLMLQVGQGGVLILDETNVAHMFNNFKYCKTTDMLDSITVLERKLPPEFLDGIHHVVFITMMVNMDTDVINKLLRLEVETGKQFYLQMNDFRMNKIEVYDLK</sequence>
<evidence type="ECO:0000313" key="1">
    <source>
        <dbReference type="EMBL" id="AKQ08277.1"/>
    </source>
</evidence>
<name>A0A1D6X8D2_9CAUD</name>
<dbReference type="Proteomes" id="UP000224963">
    <property type="component" value="Segment"/>
</dbReference>